<protein>
    <submittedName>
        <fullName evidence="1">Uncharacterized protein</fullName>
    </submittedName>
</protein>
<evidence type="ECO:0000313" key="1">
    <source>
        <dbReference type="EMBL" id="KAF9612475.1"/>
    </source>
</evidence>
<keyword evidence="2" id="KW-1185">Reference proteome</keyword>
<dbReference type="InterPro" id="IPR027417">
    <property type="entry name" value="P-loop_NTPase"/>
</dbReference>
<organism evidence="1 2">
    <name type="scientific">Coptis chinensis</name>
    <dbReference type="NCBI Taxonomy" id="261450"/>
    <lineage>
        <taxon>Eukaryota</taxon>
        <taxon>Viridiplantae</taxon>
        <taxon>Streptophyta</taxon>
        <taxon>Embryophyta</taxon>
        <taxon>Tracheophyta</taxon>
        <taxon>Spermatophyta</taxon>
        <taxon>Magnoliopsida</taxon>
        <taxon>Ranunculales</taxon>
        <taxon>Ranunculaceae</taxon>
        <taxon>Coptidoideae</taxon>
        <taxon>Coptis</taxon>
    </lineage>
</organism>
<dbReference type="InterPro" id="IPR050773">
    <property type="entry name" value="CbxX/CfxQ_RuBisCO_ESX"/>
</dbReference>
<proteinExistence type="predicted"/>
<evidence type="ECO:0000313" key="2">
    <source>
        <dbReference type="Proteomes" id="UP000631114"/>
    </source>
</evidence>
<dbReference type="Gene3D" id="3.40.50.300">
    <property type="entry name" value="P-loop containing nucleotide triphosphate hydrolases"/>
    <property type="match status" value="1"/>
</dbReference>
<name>A0A835LYR2_9MAGN</name>
<sequence>MSVMERGEISVIFAGYSEPMKRVISSNEGFRGRVKFFDFNDFSSEKIAQIVHLKMSKQAEESPIYGFKLHPYCSVDVITKLIAIETTEEQRKIMNGDLADQMLVNARENMVLLACVTVEADDLLTITLKYLERGHRSLNMVTSRQ</sequence>
<dbReference type="PANTHER" id="PTHR43392:SF2">
    <property type="entry name" value="AAA-TYPE ATPASE FAMILY PROTEIN _ ANKYRIN REPEAT FAMILY PROTEIN"/>
    <property type="match status" value="1"/>
</dbReference>
<accession>A0A835LYR2</accession>
<dbReference type="PANTHER" id="PTHR43392">
    <property type="entry name" value="AAA-TYPE ATPASE FAMILY PROTEIN / ANKYRIN REPEAT FAMILY PROTEIN"/>
    <property type="match status" value="1"/>
</dbReference>
<reference evidence="1 2" key="1">
    <citation type="submission" date="2020-10" db="EMBL/GenBank/DDBJ databases">
        <title>The Coptis chinensis genome and diversification of protoberbering-type alkaloids.</title>
        <authorList>
            <person name="Wang B."/>
            <person name="Shu S."/>
            <person name="Song C."/>
            <person name="Liu Y."/>
        </authorList>
    </citation>
    <scope>NUCLEOTIDE SEQUENCE [LARGE SCALE GENOMIC DNA]</scope>
    <source>
        <strain evidence="1">HL-2020</strain>
        <tissue evidence="1">Leaf</tissue>
    </source>
</reference>
<dbReference type="GO" id="GO:0016887">
    <property type="term" value="F:ATP hydrolysis activity"/>
    <property type="evidence" value="ECO:0007669"/>
    <property type="project" value="TreeGrafter"/>
</dbReference>
<comment type="caution">
    <text evidence="1">The sequence shown here is derived from an EMBL/GenBank/DDBJ whole genome shotgun (WGS) entry which is preliminary data.</text>
</comment>
<dbReference type="EMBL" id="JADFTS010000003">
    <property type="protein sequence ID" value="KAF9612475.1"/>
    <property type="molecule type" value="Genomic_DNA"/>
</dbReference>
<gene>
    <name evidence="1" type="ORF">IFM89_000223</name>
</gene>
<dbReference type="Proteomes" id="UP000631114">
    <property type="component" value="Unassembled WGS sequence"/>
</dbReference>
<dbReference type="OrthoDB" id="2423195at2759"/>
<dbReference type="AlphaFoldDB" id="A0A835LYR2"/>